<keyword evidence="3" id="KW-1185">Reference proteome</keyword>
<dbReference type="Proteomes" id="UP001149821">
    <property type="component" value="Unassembled WGS sequence"/>
</dbReference>
<proteinExistence type="predicted"/>
<dbReference type="Gene3D" id="1.10.10.10">
    <property type="entry name" value="Winged helix-like DNA-binding domain superfamily/Winged helix DNA-binding domain"/>
    <property type="match status" value="1"/>
</dbReference>
<name>A0ABT5QQZ7_9GAMM</name>
<evidence type="ECO:0000313" key="3">
    <source>
        <dbReference type="Proteomes" id="UP001149821"/>
    </source>
</evidence>
<dbReference type="RefSeq" id="WP_274143644.1">
    <property type="nucleotide sequence ID" value="NZ_JAJUBB010000015.1"/>
</dbReference>
<dbReference type="InterPro" id="IPR036390">
    <property type="entry name" value="WH_DNA-bd_sf"/>
</dbReference>
<dbReference type="SUPFAM" id="SSF46785">
    <property type="entry name" value="Winged helix' DNA-binding domain"/>
    <property type="match status" value="1"/>
</dbReference>
<dbReference type="InterPro" id="IPR036388">
    <property type="entry name" value="WH-like_DNA-bd_sf"/>
</dbReference>
<evidence type="ECO:0000313" key="2">
    <source>
        <dbReference type="EMBL" id="MDD1783014.1"/>
    </source>
</evidence>
<dbReference type="InterPro" id="IPR015102">
    <property type="entry name" value="Tscrpt_reg_HTH_FeoC"/>
</dbReference>
<comment type="caution">
    <text evidence="2">The sequence shown here is derived from an EMBL/GenBank/DDBJ whole genome shotgun (WGS) entry which is preliminary data.</text>
</comment>
<feature type="domain" description="Transcriptional regulator HTH-type FeoC" evidence="1">
    <location>
        <begin position="2"/>
        <end position="47"/>
    </location>
</feature>
<dbReference type="EMBL" id="JAJUBB010000015">
    <property type="protein sequence ID" value="MDD1783014.1"/>
    <property type="molecule type" value="Genomic_DNA"/>
</dbReference>
<accession>A0ABT5QQZ7</accession>
<reference evidence="2" key="1">
    <citation type="submission" date="2021-12" db="EMBL/GenBank/DDBJ databases">
        <title>Enterovibrio ZSDZ35 sp. nov. and Enterovibrio ZSDZ42 sp. nov., isolated from coastal seawater in Qingdao.</title>
        <authorList>
            <person name="Zhang P."/>
        </authorList>
    </citation>
    <scope>NUCLEOTIDE SEQUENCE</scope>
    <source>
        <strain evidence="2">ZSDZ35</strain>
    </source>
</reference>
<gene>
    <name evidence="2" type="ORF">LRP49_17750</name>
</gene>
<protein>
    <submittedName>
        <fullName evidence="2">FeoC-like transcriptional regulator</fullName>
    </submittedName>
</protein>
<organism evidence="2 3">
    <name type="scientific">Enterovibrio qingdaonensis</name>
    <dbReference type="NCBI Taxonomy" id="2899818"/>
    <lineage>
        <taxon>Bacteria</taxon>
        <taxon>Pseudomonadati</taxon>
        <taxon>Pseudomonadota</taxon>
        <taxon>Gammaproteobacteria</taxon>
        <taxon>Vibrionales</taxon>
        <taxon>Vibrionaceae</taxon>
        <taxon>Enterovibrio</taxon>
    </lineage>
</organism>
<evidence type="ECO:0000259" key="1">
    <source>
        <dbReference type="Pfam" id="PF09012"/>
    </source>
</evidence>
<sequence length="74" mass="8488">MILTELKQYIIEHPNCSRKELANAFSLSEDGIEAMLAVWTKKGELKITRSKKAGMDAVHYHWVQKNELGLVVFQ</sequence>
<dbReference type="Pfam" id="PF09012">
    <property type="entry name" value="FeoC"/>
    <property type="match status" value="1"/>
</dbReference>